<dbReference type="GO" id="GO:0015190">
    <property type="term" value="F:L-leucine transmembrane transporter activity"/>
    <property type="evidence" value="ECO:0007669"/>
    <property type="project" value="TreeGrafter"/>
</dbReference>
<sequence length="450" mass="47742">MVRHTFTARQFFTLSFFLFAMFLGAGNIIFAPVLGQAAGSHLFEAVSGFLITGVGLVLLAIIALARSGGAVEKLVNRVHPTFAFFYCVALFLVLGPAYVIPRTGAVVYEVAVLPFAGVVPEGVFDGTLLVFSFVFFALTVYLTADIGKMVRRVGEIITPCFIGLLLVILAVSLVKPLGAVGMPSGDYAANAFGKGFTQGYFTMDVLAAFVFGKIFLDATRRTGIGSSELNNVFIRCGIFSMLALAAVQVSLAWMGATSVSVLGLSANGGQALTGIVGLLLGRAGVWILAVVFFLTGLTTAIGCLSAVAEYFSRKFTALSYKGWVAVFGIISFFITNFGLTSILKFSAPFLYFLYPVSITLIALALLNRYIGYRSVYVGAVGGAAVMGFADGLKEAGLLPQGLDTVMTQFLPFYGNGMGWITVALLGGVLGYAAEKIFRLSGRIFENEPIS</sequence>
<evidence type="ECO:0000256" key="4">
    <source>
        <dbReference type="ARBA" id="ARBA00022475"/>
    </source>
</evidence>
<name>A0A5P3MT27_NEIAN</name>
<feature type="transmembrane region" description="Helical" evidence="9">
    <location>
        <begin position="78"/>
        <end position="100"/>
    </location>
</feature>
<feature type="transmembrane region" description="Helical" evidence="9">
    <location>
        <begin position="349"/>
        <end position="367"/>
    </location>
</feature>
<organism evidence="10 11">
    <name type="scientific">Neisseria animalis</name>
    <dbReference type="NCBI Taxonomy" id="492"/>
    <lineage>
        <taxon>Bacteria</taxon>
        <taxon>Pseudomonadati</taxon>
        <taxon>Pseudomonadota</taxon>
        <taxon>Betaproteobacteria</taxon>
        <taxon>Neisseriales</taxon>
        <taxon>Neisseriaceae</taxon>
        <taxon>Neisseria</taxon>
    </lineage>
</organism>
<feature type="transmembrane region" description="Helical" evidence="9">
    <location>
        <begin position="237"/>
        <end position="263"/>
    </location>
</feature>
<evidence type="ECO:0000256" key="8">
    <source>
        <dbReference type="ARBA" id="ARBA00023136"/>
    </source>
</evidence>
<keyword evidence="11" id="KW-1185">Reference proteome</keyword>
<feature type="transmembrane region" description="Helical" evidence="9">
    <location>
        <begin position="198"/>
        <end position="216"/>
    </location>
</feature>
<dbReference type="Proteomes" id="UP000325536">
    <property type="component" value="Chromosome"/>
</dbReference>
<protein>
    <recommendedName>
        <fullName evidence="9">Branched-chain amino acid transport system carrier protein</fullName>
    </recommendedName>
</protein>
<evidence type="ECO:0000256" key="6">
    <source>
        <dbReference type="ARBA" id="ARBA00022970"/>
    </source>
</evidence>
<dbReference type="GO" id="GO:0015188">
    <property type="term" value="F:L-isoleucine transmembrane transporter activity"/>
    <property type="evidence" value="ECO:0007669"/>
    <property type="project" value="TreeGrafter"/>
</dbReference>
<keyword evidence="8 9" id="KW-0472">Membrane</keyword>
<keyword evidence="4" id="KW-1003">Cell membrane</keyword>
<dbReference type="InterPro" id="IPR004685">
    <property type="entry name" value="Brnchd-chn_aa_trnsp_Livcs"/>
</dbReference>
<keyword evidence="5 9" id="KW-0812">Transmembrane</keyword>
<evidence type="ECO:0000313" key="11">
    <source>
        <dbReference type="Proteomes" id="UP000325536"/>
    </source>
</evidence>
<dbReference type="OrthoDB" id="9783920at2"/>
<comment type="function">
    <text evidence="9">Component of the transport system for branched-chain amino acids.</text>
</comment>
<dbReference type="GO" id="GO:0015818">
    <property type="term" value="P:isoleucine transport"/>
    <property type="evidence" value="ECO:0007669"/>
    <property type="project" value="TreeGrafter"/>
</dbReference>
<evidence type="ECO:0000256" key="5">
    <source>
        <dbReference type="ARBA" id="ARBA00022692"/>
    </source>
</evidence>
<dbReference type="Pfam" id="PF05525">
    <property type="entry name" value="Branch_AA_trans"/>
    <property type="match status" value="1"/>
</dbReference>
<proteinExistence type="inferred from homology"/>
<comment type="caution">
    <text evidence="9">Lacks conserved residue(s) required for the propagation of feature annotation.</text>
</comment>
<evidence type="ECO:0000256" key="1">
    <source>
        <dbReference type="ARBA" id="ARBA00004651"/>
    </source>
</evidence>
<comment type="subcellular location">
    <subcellularLocation>
        <location evidence="9">Cell inner membrane</location>
        <topology evidence="9">Multi-pass membrane protein</topology>
    </subcellularLocation>
    <subcellularLocation>
        <location evidence="1">Cell membrane</location>
        <topology evidence="1">Multi-pass membrane protein</topology>
    </subcellularLocation>
</comment>
<dbReference type="GO" id="GO:0005304">
    <property type="term" value="F:L-valine transmembrane transporter activity"/>
    <property type="evidence" value="ECO:0007669"/>
    <property type="project" value="TreeGrafter"/>
</dbReference>
<evidence type="ECO:0000256" key="2">
    <source>
        <dbReference type="ARBA" id="ARBA00008540"/>
    </source>
</evidence>
<dbReference type="PANTHER" id="PTHR30588">
    <property type="entry name" value="BRANCHED-CHAIN AMINO ACID TRANSPORT SYSTEM 2 CARRIER PROTEIN"/>
    <property type="match status" value="1"/>
</dbReference>
<feature type="transmembrane region" description="Helical" evidence="9">
    <location>
        <begin position="412"/>
        <end position="433"/>
    </location>
</feature>
<gene>
    <name evidence="10" type="primary">brnQ</name>
    <name evidence="10" type="ORF">D0T90_06825</name>
</gene>
<dbReference type="PANTHER" id="PTHR30588:SF0">
    <property type="entry name" value="BRANCHED-CHAIN AMINO ACID PERMEASE BRNQ"/>
    <property type="match status" value="1"/>
</dbReference>
<dbReference type="EMBL" id="CP031699">
    <property type="protein sequence ID" value="QEY24235.1"/>
    <property type="molecule type" value="Genomic_DNA"/>
</dbReference>
<dbReference type="NCBIfam" id="TIGR00796">
    <property type="entry name" value="livcs"/>
    <property type="match status" value="1"/>
</dbReference>
<dbReference type="KEGG" id="naq:D0T90_06825"/>
<evidence type="ECO:0000313" key="10">
    <source>
        <dbReference type="EMBL" id="QEY24235.1"/>
    </source>
</evidence>
<feature type="transmembrane region" description="Helical" evidence="9">
    <location>
        <begin position="12"/>
        <end position="34"/>
    </location>
</feature>
<evidence type="ECO:0000256" key="9">
    <source>
        <dbReference type="RuleBase" id="RU362122"/>
    </source>
</evidence>
<reference evidence="10 11" key="1">
    <citation type="submission" date="2018-08" db="EMBL/GenBank/DDBJ databases">
        <title>Neisseria animalis ATCC 49930 complete genome.</title>
        <authorList>
            <person name="Veseli I.A."/>
            <person name="Mascarenhas dos Santos A.C."/>
            <person name="Buttler R."/>
            <person name="Pombert J.-F."/>
        </authorList>
    </citation>
    <scope>NUCLEOTIDE SEQUENCE [LARGE SCALE GENOMIC DNA]</scope>
    <source>
        <strain evidence="10 11">ATCC 49930</strain>
    </source>
</reference>
<feature type="transmembrane region" description="Helical" evidence="9">
    <location>
        <begin position="283"/>
        <end position="311"/>
    </location>
</feature>
<dbReference type="GO" id="GO:0015820">
    <property type="term" value="P:L-leucine transport"/>
    <property type="evidence" value="ECO:0007669"/>
    <property type="project" value="TreeGrafter"/>
</dbReference>
<feature type="transmembrane region" description="Helical" evidence="9">
    <location>
        <begin position="323"/>
        <end position="343"/>
    </location>
</feature>
<comment type="similarity">
    <text evidence="2 9">Belongs to the branched chain amino acid transporter family.</text>
</comment>
<keyword evidence="3 9" id="KW-0813">Transport</keyword>
<dbReference type="GO" id="GO:0005886">
    <property type="term" value="C:plasma membrane"/>
    <property type="evidence" value="ECO:0007669"/>
    <property type="project" value="UniProtKB-SubCell"/>
</dbReference>
<feature type="transmembrane region" description="Helical" evidence="9">
    <location>
        <begin position="123"/>
        <end position="144"/>
    </location>
</feature>
<dbReference type="AlphaFoldDB" id="A0A5P3MT27"/>
<evidence type="ECO:0000256" key="7">
    <source>
        <dbReference type="ARBA" id="ARBA00022989"/>
    </source>
</evidence>
<dbReference type="RefSeq" id="WP_123795559.1">
    <property type="nucleotide sequence ID" value="NZ_CP031699.1"/>
</dbReference>
<keyword evidence="7 9" id="KW-1133">Transmembrane helix</keyword>
<evidence type="ECO:0000256" key="3">
    <source>
        <dbReference type="ARBA" id="ARBA00022448"/>
    </source>
</evidence>
<keyword evidence="6 9" id="KW-0029">Amino-acid transport</keyword>
<accession>A0A5P3MT27</accession>
<feature type="transmembrane region" description="Helical" evidence="9">
    <location>
        <begin position="46"/>
        <end position="66"/>
    </location>
</feature>
<feature type="transmembrane region" description="Helical" evidence="9">
    <location>
        <begin position="156"/>
        <end position="178"/>
    </location>
</feature>